<feature type="transmembrane region" description="Helical" evidence="2">
    <location>
        <begin position="167"/>
        <end position="185"/>
    </location>
</feature>
<dbReference type="InterPro" id="IPR019734">
    <property type="entry name" value="TPR_rpt"/>
</dbReference>
<reference evidence="3 4" key="1">
    <citation type="submission" date="2019-02" db="EMBL/GenBank/DDBJ databases">
        <title>Complete Genome Sequence and Methylome Analysis of free living Spirochaetas.</title>
        <authorList>
            <person name="Fomenkov A."/>
            <person name="Dubinina G."/>
            <person name="Leshcheva N."/>
            <person name="Mikheeva N."/>
            <person name="Grabovich M."/>
            <person name="Vincze T."/>
            <person name="Roberts R.J."/>
        </authorList>
    </citation>
    <scope>NUCLEOTIDE SEQUENCE [LARGE SCALE GENOMIC DNA]</scope>
    <source>
        <strain evidence="3 4">K2</strain>
    </source>
</reference>
<dbReference type="RefSeq" id="WP_149485363.1">
    <property type="nucleotide sequence ID" value="NZ_CP036150.1"/>
</dbReference>
<keyword evidence="2" id="KW-0812">Transmembrane</keyword>
<dbReference type="AlphaFoldDB" id="A0A5C1QI85"/>
<keyword evidence="1" id="KW-0802">TPR repeat</keyword>
<accession>A0A5C1QI85</accession>
<keyword evidence="2" id="KW-1133">Transmembrane helix</keyword>
<keyword evidence="4" id="KW-1185">Reference proteome</keyword>
<dbReference type="SMART" id="SM00028">
    <property type="entry name" value="TPR"/>
    <property type="match status" value="1"/>
</dbReference>
<keyword evidence="2" id="KW-0472">Membrane</keyword>
<protein>
    <submittedName>
        <fullName evidence="3">Uncharacterized protein</fullName>
    </submittedName>
</protein>
<dbReference type="PROSITE" id="PS50005">
    <property type="entry name" value="TPR"/>
    <property type="match status" value="1"/>
</dbReference>
<feature type="transmembrane region" description="Helical" evidence="2">
    <location>
        <begin position="126"/>
        <end position="155"/>
    </location>
</feature>
<dbReference type="SUPFAM" id="SSF48452">
    <property type="entry name" value="TPR-like"/>
    <property type="match status" value="1"/>
</dbReference>
<evidence type="ECO:0000256" key="1">
    <source>
        <dbReference type="PROSITE-ProRule" id="PRU00339"/>
    </source>
</evidence>
<dbReference type="InterPro" id="IPR011990">
    <property type="entry name" value="TPR-like_helical_dom_sf"/>
</dbReference>
<dbReference type="KEGG" id="ock:EXM22_04490"/>
<dbReference type="Gene3D" id="2.30.30.40">
    <property type="entry name" value="SH3 Domains"/>
    <property type="match status" value="1"/>
</dbReference>
<name>A0A5C1QI85_9SPIO</name>
<evidence type="ECO:0000313" key="3">
    <source>
        <dbReference type="EMBL" id="QEN07281.1"/>
    </source>
</evidence>
<sequence>MKKRTLFLIVLNLFCGFIWGKDLKTDIDVLLQKAEASFQEALEGEESYLLSASFYSQAASNMPKPSASVYYNLGNALQLAGERAAALLAYDKALSLSPLAEDFQYNRNQLLKEMNLPLPTYDPGEIFLWGIVFVLGVYNGWAVIFLVFLLLLALNLLCFKKEYMRKVNLFLFLLVLILSVSLVSWENRSASSAVVYSENSVLRSGDNPLYELRAELPEGTGVHILETRQNWTRVRVRESGLTGWIEAQNLMDSESLVERYK</sequence>
<dbReference type="PROSITE" id="PS50293">
    <property type="entry name" value="TPR_REGION"/>
    <property type="match status" value="1"/>
</dbReference>
<gene>
    <name evidence="3" type="ORF">EXM22_04490</name>
</gene>
<organism evidence="3 4">
    <name type="scientific">Oceanispirochaeta crateris</name>
    <dbReference type="NCBI Taxonomy" id="2518645"/>
    <lineage>
        <taxon>Bacteria</taxon>
        <taxon>Pseudomonadati</taxon>
        <taxon>Spirochaetota</taxon>
        <taxon>Spirochaetia</taxon>
        <taxon>Spirochaetales</taxon>
        <taxon>Spirochaetaceae</taxon>
        <taxon>Oceanispirochaeta</taxon>
    </lineage>
</organism>
<dbReference type="Proteomes" id="UP000324209">
    <property type="component" value="Chromosome"/>
</dbReference>
<evidence type="ECO:0000256" key="2">
    <source>
        <dbReference type="SAM" id="Phobius"/>
    </source>
</evidence>
<evidence type="ECO:0000313" key="4">
    <source>
        <dbReference type="Proteomes" id="UP000324209"/>
    </source>
</evidence>
<dbReference type="EMBL" id="CP036150">
    <property type="protein sequence ID" value="QEN07281.1"/>
    <property type="molecule type" value="Genomic_DNA"/>
</dbReference>
<feature type="repeat" description="TPR" evidence="1">
    <location>
        <begin position="67"/>
        <end position="100"/>
    </location>
</feature>
<dbReference type="OrthoDB" id="9776208at2"/>
<proteinExistence type="predicted"/>
<dbReference type="Gene3D" id="1.25.40.10">
    <property type="entry name" value="Tetratricopeptide repeat domain"/>
    <property type="match status" value="1"/>
</dbReference>